<dbReference type="Gene3D" id="1.25.40.10">
    <property type="entry name" value="Tetratricopeptide repeat domain"/>
    <property type="match status" value="1"/>
</dbReference>
<evidence type="ECO:0000256" key="2">
    <source>
        <dbReference type="SAM" id="Coils"/>
    </source>
</evidence>
<keyword evidence="2" id="KW-0175">Coiled coil</keyword>
<dbReference type="InterPro" id="IPR001387">
    <property type="entry name" value="Cro/C1-type_HTH"/>
</dbReference>
<evidence type="ECO:0000259" key="4">
    <source>
        <dbReference type="PROSITE" id="PS50943"/>
    </source>
</evidence>
<sequence>MRLGTRLRELRRAAGLTMEELAEASGVSSRAISDMERGHSRTPQPRTLAALATALNVSDEERRRLEEDVRALRRGGTDARPGLCEPPRSVADFIGRADELAAVRRAAADGRRGGPAPVVLVHGQAGVGKTTLVLRAAEALRGDHPSGCLYVDLRGVDAAPPSAGDVAARLLRALHIPARAVAGSDEERCAQLRAVLRERRCLLVLDNAAGEAQVRPLLPGAGAGPVLVTCRRVLSGLEGVRRLPLAPLTPEESAALLRTVADQAALPSAAGDVAEVSRLCGHLPLALRIAGTRLSTRSGWSVRHLVERLSDEDRRLAALRTGDIGVGAAFALSHAQLSGTARRVFRRLAHLPGPDFTAPLVVLVTDDDPADIMDVLEELVELGLLQTRAADRYQLHDLLRLFAGERLRGEEPEGERAAVRLGMARRLLEVTVTAGRWFEPGFGAPPPTWSGPVPLATADEAAHWLRSEAENWLGALRIAAGAGEDRLVVETAEALHWFSDTAIAWRGWYEVYGLSRRSAAALGDRRLEATHLNYFSWAASACARRLDEALAAALAARDIAVADGDHKEEAWALQYAAQSLSLEGRLEEALELLRQALRPADLADDHDGYVHLLIRMGSAQESQGHYEEALATFRQALRELTRRPVSAHQGEAARARIFVYSAYALELLGRHTEALEQTAAALSTTTARETPALTCRVHLTRGLALAGLGDHRAARAELTRVVELADGVPLYNRFFSDEATRLLASLDG</sequence>
<dbReference type="Gene3D" id="3.40.50.300">
    <property type="entry name" value="P-loop containing nucleotide triphosphate hydrolases"/>
    <property type="match status" value="1"/>
</dbReference>
<accession>A0A7H0I0R5</accession>
<evidence type="ECO:0000256" key="1">
    <source>
        <dbReference type="PROSITE-ProRule" id="PRU00339"/>
    </source>
</evidence>
<keyword evidence="6" id="KW-1185">Reference proteome</keyword>
<dbReference type="Proteomes" id="UP000516230">
    <property type="component" value="Chromosome"/>
</dbReference>
<feature type="repeat" description="TPR" evidence="1">
    <location>
        <begin position="610"/>
        <end position="643"/>
    </location>
</feature>
<dbReference type="InterPro" id="IPR011990">
    <property type="entry name" value="TPR-like_helical_dom_sf"/>
</dbReference>
<evidence type="ECO:0000256" key="3">
    <source>
        <dbReference type="SAM" id="MobiDB-lite"/>
    </source>
</evidence>
<organism evidence="5 6">
    <name type="scientific">Streptomyces genisteinicus</name>
    <dbReference type="NCBI Taxonomy" id="2768068"/>
    <lineage>
        <taxon>Bacteria</taxon>
        <taxon>Bacillati</taxon>
        <taxon>Actinomycetota</taxon>
        <taxon>Actinomycetes</taxon>
        <taxon>Kitasatosporales</taxon>
        <taxon>Streptomycetaceae</taxon>
        <taxon>Streptomyces</taxon>
    </lineage>
</organism>
<gene>
    <name evidence="5" type="ORF">IAG43_27950</name>
</gene>
<dbReference type="AlphaFoldDB" id="A0A7H0I0R5"/>
<feature type="coiled-coil region" evidence="2">
    <location>
        <begin position="48"/>
        <end position="75"/>
    </location>
</feature>
<dbReference type="RefSeq" id="WP_187743440.1">
    <property type="nucleotide sequence ID" value="NZ_CP060825.1"/>
</dbReference>
<dbReference type="Gene3D" id="1.10.260.40">
    <property type="entry name" value="lambda repressor-like DNA-binding domains"/>
    <property type="match status" value="1"/>
</dbReference>
<dbReference type="InterPro" id="IPR019734">
    <property type="entry name" value="TPR_rpt"/>
</dbReference>
<dbReference type="KEGG" id="sgj:IAG43_27950"/>
<dbReference type="InterPro" id="IPR010982">
    <property type="entry name" value="Lambda_DNA-bd_dom_sf"/>
</dbReference>
<dbReference type="EMBL" id="CP060825">
    <property type="protein sequence ID" value="QNP66381.1"/>
    <property type="molecule type" value="Genomic_DNA"/>
</dbReference>
<dbReference type="SUPFAM" id="SSF52540">
    <property type="entry name" value="P-loop containing nucleoside triphosphate hydrolases"/>
    <property type="match status" value="1"/>
</dbReference>
<protein>
    <submittedName>
        <fullName evidence="5">Helix-turn-helix domain-containing protein</fullName>
    </submittedName>
</protein>
<dbReference type="PROSITE" id="PS50943">
    <property type="entry name" value="HTH_CROC1"/>
    <property type="match status" value="1"/>
</dbReference>
<dbReference type="Pfam" id="PF13560">
    <property type="entry name" value="HTH_31"/>
    <property type="match status" value="1"/>
</dbReference>
<dbReference type="InterPro" id="IPR027417">
    <property type="entry name" value="P-loop_NTPase"/>
</dbReference>
<feature type="region of interest" description="Disordered" evidence="3">
    <location>
        <begin position="24"/>
        <end position="44"/>
    </location>
</feature>
<dbReference type="PANTHER" id="PTHR47691">
    <property type="entry name" value="REGULATOR-RELATED"/>
    <property type="match status" value="1"/>
</dbReference>
<dbReference type="PROSITE" id="PS50005">
    <property type="entry name" value="TPR"/>
    <property type="match status" value="1"/>
</dbReference>
<dbReference type="PANTHER" id="PTHR47691:SF3">
    <property type="entry name" value="HTH-TYPE TRANSCRIPTIONAL REGULATOR RV0890C-RELATED"/>
    <property type="match status" value="1"/>
</dbReference>
<keyword evidence="1" id="KW-0802">TPR repeat</keyword>
<dbReference type="SMART" id="SM00530">
    <property type="entry name" value="HTH_XRE"/>
    <property type="match status" value="1"/>
</dbReference>
<dbReference type="SUPFAM" id="SSF47413">
    <property type="entry name" value="lambda repressor-like DNA-binding domains"/>
    <property type="match status" value="1"/>
</dbReference>
<dbReference type="Pfam" id="PF13191">
    <property type="entry name" value="AAA_16"/>
    <property type="match status" value="1"/>
</dbReference>
<feature type="domain" description="HTH cro/C1-type" evidence="4">
    <location>
        <begin position="7"/>
        <end position="62"/>
    </location>
</feature>
<dbReference type="InterPro" id="IPR003593">
    <property type="entry name" value="AAA+_ATPase"/>
</dbReference>
<dbReference type="GO" id="GO:0003677">
    <property type="term" value="F:DNA binding"/>
    <property type="evidence" value="ECO:0007669"/>
    <property type="project" value="InterPro"/>
</dbReference>
<evidence type="ECO:0000313" key="5">
    <source>
        <dbReference type="EMBL" id="QNP66381.1"/>
    </source>
</evidence>
<name>A0A7H0I0R5_9ACTN</name>
<dbReference type="SMART" id="SM00028">
    <property type="entry name" value="TPR"/>
    <property type="match status" value="3"/>
</dbReference>
<dbReference type="CDD" id="cd00093">
    <property type="entry name" value="HTH_XRE"/>
    <property type="match status" value="1"/>
</dbReference>
<proteinExistence type="predicted"/>
<evidence type="ECO:0000313" key="6">
    <source>
        <dbReference type="Proteomes" id="UP000516230"/>
    </source>
</evidence>
<dbReference type="SUPFAM" id="SSF48452">
    <property type="entry name" value="TPR-like"/>
    <property type="match status" value="1"/>
</dbReference>
<dbReference type="PRINTS" id="PR00364">
    <property type="entry name" value="DISEASERSIST"/>
</dbReference>
<dbReference type="SMART" id="SM00382">
    <property type="entry name" value="AAA"/>
    <property type="match status" value="1"/>
</dbReference>
<dbReference type="InterPro" id="IPR041664">
    <property type="entry name" value="AAA_16"/>
</dbReference>
<reference evidence="5 6" key="1">
    <citation type="submission" date="2020-08" db="EMBL/GenBank/DDBJ databases">
        <title>A novel species.</title>
        <authorList>
            <person name="Gao J."/>
        </authorList>
    </citation>
    <scope>NUCLEOTIDE SEQUENCE [LARGE SCALE GENOMIC DNA]</scope>
    <source>
        <strain evidence="5 6">CRPJ-33</strain>
    </source>
</reference>
<dbReference type="Pfam" id="PF13181">
    <property type="entry name" value="TPR_8"/>
    <property type="match status" value="1"/>
</dbReference>